<feature type="coiled-coil region" evidence="6">
    <location>
        <begin position="33"/>
        <end position="113"/>
    </location>
</feature>
<feature type="signal peptide" evidence="8">
    <location>
        <begin position="1"/>
        <end position="30"/>
    </location>
</feature>
<evidence type="ECO:0000256" key="5">
    <source>
        <dbReference type="ARBA" id="ARBA00022807"/>
    </source>
</evidence>
<sequence>MNNKNIIKRTVACALSVCMAASLAVMNTNATELSDAKNSLAAANNNINSLTNQISETESEVESLNSELVTLMVNINVIEEEITSKEAEIDSAEKDLEEAKETKDEQYKAMKARIKYVYENGGSAGIIDKILSADSIADIVNRVDYASTVSDYDNNLLASYEEAVEKVETLEKKLETEKSELVEMQDENNQQKADLENLINEKKTQVDNFDAQLAEAKKQAAAAQATIDKENAKIAAAEAAARAAAARTQAPAQTTNNSQPANNTTPSDPTPAPAPTPASGVGAAAASYGLQFVGNPYVWGGESLTNGCDCSGFVKAVYANFGVALPHYSGALQSVGGAVSYENAQAGDIVCYSGHVALYIGGGKIVHAADESTGIIVSNATFRPIITIRRVA</sequence>
<dbReference type="RefSeq" id="WP_092870503.1">
    <property type="nucleotide sequence ID" value="NZ_FOJY01000003.1"/>
</dbReference>
<comment type="similarity">
    <text evidence="1">Belongs to the peptidase C40 family.</text>
</comment>
<keyword evidence="2" id="KW-0645">Protease</keyword>
<feature type="region of interest" description="Disordered" evidence="7">
    <location>
        <begin position="245"/>
        <end position="280"/>
    </location>
</feature>
<organism evidence="10 11">
    <name type="scientific">Acetitomaculum ruminis DSM 5522</name>
    <dbReference type="NCBI Taxonomy" id="1120918"/>
    <lineage>
        <taxon>Bacteria</taxon>
        <taxon>Bacillati</taxon>
        <taxon>Bacillota</taxon>
        <taxon>Clostridia</taxon>
        <taxon>Lachnospirales</taxon>
        <taxon>Lachnospiraceae</taxon>
        <taxon>Acetitomaculum</taxon>
    </lineage>
</organism>
<dbReference type="GO" id="GO:0006508">
    <property type="term" value="P:proteolysis"/>
    <property type="evidence" value="ECO:0007669"/>
    <property type="project" value="UniProtKB-KW"/>
</dbReference>
<dbReference type="PROSITE" id="PS51935">
    <property type="entry name" value="NLPC_P60"/>
    <property type="match status" value="1"/>
</dbReference>
<dbReference type="OrthoDB" id="9808890at2"/>
<evidence type="ECO:0000256" key="2">
    <source>
        <dbReference type="ARBA" id="ARBA00022670"/>
    </source>
</evidence>
<dbReference type="Pfam" id="PF00877">
    <property type="entry name" value="NLPC_P60"/>
    <property type="match status" value="1"/>
</dbReference>
<dbReference type="AlphaFoldDB" id="A0A1I0W447"/>
<evidence type="ECO:0000256" key="3">
    <source>
        <dbReference type="ARBA" id="ARBA00022729"/>
    </source>
</evidence>
<keyword evidence="3 8" id="KW-0732">Signal</keyword>
<dbReference type="Gene3D" id="3.90.1720.10">
    <property type="entry name" value="endopeptidase domain like (from Nostoc punctiforme)"/>
    <property type="match status" value="1"/>
</dbReference>
<keyword evidence="5" id="KW-0788">Thiol protease</keyword>
<reference evidence="10 11" key="1">
    <citation type="submission" date="2016-10" db="EMBL/GenBank/DDBJ databases">
        <authorList>
            <person name="de Groot N.N."/>
        </authorList>
    </citation>
    <scope>NUCLEOTIDE SEQUENCE [LARGE SCALE GENOMIC DNA]</scope>
    <source>
        <strain evidence="10 11">DSM 5522</strain>
    </source>
</reference>
<protein>
    <submittedName>
        <fullName evidence="10">Cell wall-associated hydrolase, NlpC family</fullName>
    </submittedName>
</protein>
<evidence type="ECO:0000256" key="1">
    <source>
        <dbReference type="ARBA" id="ARBA00007074"/>
    </source>
</evidence>
<dbReference type="EMBL" id="FOJY01000003">
    <property type="protein sequence ID" value="SFA83519.1"/>
    <property type="molecule type" value="Genomic_DNA"/>
</dbReference>
<dbReference type="InterPro" id="IPR051202">
    <property type="entry name" value="Peptidase_C40"/>
</dbReference>
<dbReference type="STRING" id="1120918.SAMN05216249_10371"/>
<accession>A0A1I0W447</accession>
<dbReference type="GO" id="GO:0008234">
    <property type="term" value="F:cysteine-type peptidase activity"/>
    <property type="evidence" value="ECO:0007669"/>
    <property type="project" value="UniProtKB-KW"/>
</dbReference>
<dbReference type="InterPro" id="IPR038765">
    <property type="entry name" value="Papain-like_cys_pep_sf"/>
</dbReference>
<dbReference type="InterPro" id="IPR000064">
    <property type="entry name" value="NLP_P60_dom"/>
</dbReference>
<evidence type="ECO:0000313" key="10">
    <source>
        <dbReference type="EMBL" id="SFA83519.1"/>
    </source>
</evidence>
<evidence type="ECO:0000256" key="4">
    <source>
        <dbReference type="ARBA" id="ARBA00022801"/>
    </source>
</evidence>
<feature type="domain" description="NlpC/P60" evidence="9">
    <location>
        <begin position="279"/>
        <end position="392"/>
    </location>
</feature>
<evidence type="ECO:0000256" key="6">
    <source>
        <dbReference type="SAM" id="Coils"/>
    </source>
</evidence>
<name>A0A1I0W447_9FIRM</name>
<dbReference type="SUPFAM" id="SSF57997">
    <property type="entry name" value="Tropomyosin"/>
    <property type="match status" value="1"/>
</dbReference>
<keyword evidence="6" id="KW-0175">Coiled coil</keyword>
<dbReference type="Proteomes" id="UP000198838">
    <property type="component" value="Unassembled WGS sequence"/>
</dbReference>
<dbReference type="Pfam" id="PF24568">
    <property type="entry name" value="CC_PcsB"/>
    <property type="match status" value="1"/>
</dbReference>
<dbReference type="PANTHER" id="PTHR47053:SF1">
    <property type="entry name" value="MUREIN DD-ENDOPEPTIDASE MEPH-RELATED"/>
    <property type="match status" value="1"/>
</dbReference>
<evidence type="ECO:0000313" key="11">
    <source>
        <dbReference type="Proteomes" id="UP000198838"/>
    </source>
</evidence>
<gene>
    <name evidence="10" type="ORF">SAMN05216249_10371</name>
</gene>
<proteinExistence type="inferred from homology"/>
<evidence type="ECO:0000259" key="9">
    <source>
        <dbReference type="PROSITE" id="PS51935"/>
    </source>
</evidence>
<dbReference type="Gene3D" id="6.10.250.3150">
    <property type="match status" value="1"/>
</dbReference>
<evidence type="ECO:0000256" key="8">
    <source>
        <dbReference type="SAM" id="SignalP"/>
    </source>
</evidence>
<keyword evidence="11" id="KW-1185">Reference proteome</keyword>
<evidence type="ECO:0000256" key="7">
    <source>
        <dbReference type="SAM" id="MobiDB-lite"/>
    </source>
</evidence>
<keyword evidence="4 10" id="KW-0378">Hydrolase</keyword>
<feature type="chain" id="PRO_5011675419" evidence="8">
    <location>
        <begin position="31"/>
        <end position="392"/>
    </location>
</feature>
<dbReference type="SUPFAM" id="SSF54001">
    <property type="entry name" value="Cysteine proteinases"/>
    <property type="match status" value="1"/>
</dbReference>
<dbReference type="PANTHER" id="PTHR47053">
    <property type="entry name" value="MUREIN DD-ENDOPEPTIDASE MEPH-RELATED"/>
    <property type="match status" value="1"/>
</dbReference>
<dbReference type="InterPro" id="IPR057309">
    <property type="entry name" value="PcsB_CC"/>
</dbReference>